<keyword evidence="10" id="KW-0275">Fatty acid biosynthesis</keyword>
<name>A0A5N7AW16_9EURO</name>
<evidence type="ECO:0000256" key="3">
    <source>
        <dbReference type="ARBA" id="ARBA00022516"/>
    </source>
</evidence>
<evidence type="ECO:0000256" key="9">
    <source>
        <dbReference type="ARBA" id="ARBA00023128"/>
    </source>
</evidence>
<evidence type="ECO:0000313" key="14">
    <source>
        <dbReference type="EMBL" id="KAE8373933.1"/>
    </source>
</evidence>
<accession>A0A5N7AW16</accession>
<keyword evidence="8" id="KW-0443">Lipid metabolism</keyword>
<dbReference type="Proteomes" id="UP000326198">
    <property type="component" value="Unassembled WGS sequence"/>
</dbReference>
<evidence type="ECO:0000313" key="15">
    <source>
        <dbReference type="Proteomes" id="UP000326198"/>
    </source>
</evidence>
<dbReference type="Gene3D" id="3.40.50.720">
    <property type="entry name" value="NAD(P)-binding Rossmann-like Domain"/>
    <property type="match status" value="1"/>
</dbReference>
<dbReference type="InterPro" id="IPR051034">
    <property type="entry name" value="Mito_Enoyl-ACP_Reductase"/>
</dbReference>
<evidence type="ECO:0000256" key="2">
    <source>
        <dbReference type="ARBA" id="ARBA00010371"/>
    </source>
</evidence>
<dbReference type="PANTHER" id="PTHR43981">
    <property type="entry name" value="ENOYL-[ACYL-CARRIER-PROTEIN] REDUCTASE, MITOCHONDRIAL"/>
    <property type="match status" value="1"/>
</dbReference>
<evidence type="ECO:0000259" key="13">
    <source>
        <dbReference type="SMART" id="SM00829"/>
    </source>
</evidence>
<keyword evidence="9" id="KW-0496">Mitochondrion</keyword>
<evidence type="ECO:0000256" key="5">
    <source>
        <dbReference type="ARBA" id="ARBA00022857"/>
    </source>
</evidence>
<keyword evidence="3" id="KW-0444">Lipid biosynthesis</keyword>
<proteinExistence type="inferred from homology"/>
<reference evidence="14 15" key="1">
    <citation type="submission" date="2019-04" db="EMBL/GenBank/DDBJ databases">
        <title>Friends and foes A comparative genomics studyof 23 Aspergillus species from section Flavi.</title>
        <authorList>
            <consortium name="DOE Joint Genome Institute"/>
            <person name="Kjaerbolling I."/>
            <person name="Vesth T."/>
            <person name="Frisvad J.C."/>
            <person name="Nybo J.L."/>
            <person name="Theobald S."/>
            <person name="Kildgaard S."/>
            <person name="Isbrandt T."/>
            <person name="Kuo A."/>
            <person name="Sato A."/>
            <person name="Lyhne E.K."/>
            <person name="Kogle M.E."/>
            <person name="Wiebenga A."/>
            <person name="Kun R.S."/>
            <person name="Lubbers R.J."/>
            <person name="Makela M.R."/>
            <person name="Barry K."/>
            <person name="Chovatia M."/>
            <person name="Clum A."/>
            <person name="Daum C."/>
            <person name="Haridas S."/>
            <person name="He G."/>
            <person name="LaButti K."/>
            <person name="Lipzen A."/>
            <person name="Mondo S."/>
            <person name="Riley R."/>
            <person name="Salamov A."/>
            <person name="Simmons B.A."/>
            <person name="Magnuson J.K."/>
            <person name="Henrissat B."/>
            <person name="Mortensen U.H."/>
            <person name="Larsen T.O."/>
            <person name="Devries R.P."/>
            <person name="Grigoriev I.V."/>
            <person name="Machida M."/>
            <person name="Baker S.E."/>
            <person name="Andersen M.R."/>
        </authorList>
    </citation>
    <scope>NUCLEOTIDE SEQUENCE [LARGE SCALE GENOMIC DNA]</scope>
    <source>
        <strain evidence="14 15">IBT 29228</strain>
    </source>
</reference>
<evidence type="ECO:0000256" key="11">
    <source>
        <dbReference type="ARBA" id="ARBA00038963"/>
    </source>
</evidence>
<keyword evidence="7" id="KW-0560">Oxidoreductase</keyword>
<evidence type="ECO:0000256" key="6">
    <source>
        <dbReference type="ARBA" id="ARBA00022946"/>
    </source>
</evidence>
<sequence>MSAKTVTFQRQSTEPASVIRVCSHDAVGDTPIPRDSVLLNFLAAPVNPQDLLVIAGRYPVQPHYRYNDEPIPGYDGVACVERVGTDVATLQPGDHVIPRAHGLGTWRTEAVVPAAAVLKVSKNLEPTTASLLKMGCSAAYLLLESCPSLRPGDWVVLNAATGWIARMVVQFARLRGCPCICVIRDREDVEATRQSLLDQGARVVITESELATQGPAAIAAGKRVTLALDAVFGQSAQRLAAMLAPGATFINYGSLGGVDGQLVLSQELIFWKQITFKNFRLSQALSRYTEDEQISLLSWFTELFEEGKITAPAVTRVDWKEDGDGENLQKKIQSVLATVGGKGGPVVGCTKHVILFS</sequence>
<evidence type="ECO:0000256" key="8">
    <source>
        <dbReference type="ARBA" id="ARBA00023098"/>
    </source>
</evidence>
<dbReference type="GO" id="GO:0005739">
    <property type="term" value="C:mitochondrion"/>
    <property type="evidence" value="ECO:0007669"/>
    <property type="project" value="UniProtKB-SubCell"/>
</dbReference>
<dbReference type="OrthoDB" id="7482721at2759"/>
<dbReference type="SUPFAM" id="SSF50129">
    <property type="entry name" value="GroES-like"/>
    <property type="match status" value="1"/>
</dbReference>
<dbReference type="EC" id="1.3.1.104" evidence="11"/>
<keyword evidence="4" id="KW-0276">Fatty acid metabolism</keyword>
<feature type="domain" description="Enoyl reductase (ER)" evidence="13">
    <location>
        <begin position="17"/>
        <end position="355"/>
    </location>
</feature>
<dbReference type="SUPFAM" id="SSF51735">
    <property type="entry name" value="NAD(P)-binding Rossmann-fold domains"/>
    <property type="match status" value="1"/>
</dbReference>
<dbReference type="InterPro" id="IPR011032">
    <property type="entry name" value="GroES-like_sf"/>
</dbReference>
<comment type="similarity">
    <text evidence="2">Belongs to the zinc-containing alcohol dehydrogenase family. Quinone oxidoreductase subfamily.</text>
</comment>
<dbReference type="AlphaFoldDB" id="A0A5N7AW16"/>
<dbReference type="GO" id="GO:0141148">
    <property type="term" value="F:enoyl-[acyl-carrier-protein] reductase (NADPH) activity"/>
    <property type="evidence" value="ECO:0007669"/>
    <property type="project" value="UniProtKB-EC"/>
</dbReference>
<dbReference type="Gene3D" id="3.90.180.10">
    <property type="entry name" value="Medium-chain alcohol dehydrogenases, catalytic domain"/>
    <property type="match status" value="1"/>
</dbReference>
<dbReference type="InterPro" id="IPR013154">
    <property type="entry name" value="ADH-like_N"/>
</dbReference>
<gene>
    <name evidence="14" type="ORF">BDV26DRAFT_54536</name>
</gene>
<keyword evidence="6" id="KW-0809">Transit peptide</keyword>
<dbReference type="SMART" id="SM00829">
    <property type="entry name" value="PKS_ER"/>
    <property type="match status" value="1"/>
</dbReference>
<keyword evidence="5" id="KW-0521">NADP</keyword>
<dbReference type="Pfam" id="PF08240">
    <property type="entry name" value="ADH_N"/>
    <property type="match status" value="1"/>
</dbReference>
<dbReference type="PANTHER" id="PTHR43981:SF2">
    <property type="entry name" value="ENOYL-[ACYL-CARRIER-PROTEIN] REDUCTASE, MITOCHONDRIAL"/>
    <property type="match status" value="1"/>
</dbReference>
<comment type="subcellular location">
    <subcellularLocation>
        <location evidence="1">Mitochondrion</location>
    </subcellularLocation>
</comment>
<dbReference type="InterPro" id="IPR020843">
    <property type="entry name" value="ER"/>
</dbReference>
<dbReference type="EMBL" id="ML736299">
    <property type="protein sequence ID" value="KAE8373933.1"/>
    <property type="molecule type" value="Genomic_DNA"/>
</dbReference>
<evidence type="ECO:0000256" key="7">
    <source>
        <dbReference type="ARBA" id="ARBA00023002"/>
    </source>
</evidence>
<keyword evidence="15" id="KW-1185">Reference proteome</keyword>
<dbReference type="InterPro" id="IPR036291">
    <property type="entry name" value="NAD(P)-bd_dom_sf"/>
</dbReference>
<evidence type="ECO:0000256" key="1">
    <source>
        <dbReference type="ARBA" id="ARBA00004173"/>
    </source>
</evidence>
<organism evidence="14 15">
    <name type="scientific">Aspergillus bertholletiae</name>
    <dbReference type="NCBI Taxonomy" id="1226010"/>
    <lineage>
        <taxon>Eukaryota</taxon>
        <taxon>Fungi</taxon>
        <taxon>Dikarya</taxon>
        <taxon>Ascomycota</taxon>
        <taxon>Pezizomycotina</taxon>
        <taxon>Eurotiomycetes</taxon>
        <taxon>Eurotiomycetidae</taxon>
        <taxon>Eurotiales</taxon>
        <taxon>Aspergillaceae</taxon>
        <taxon>Aspergillus</taxon>
        <taxon>Aspergillus subgen. Circumdati</taxon>
    </lineage>
</organism>
<dbReference type="CDD" id="cd08290">
    <property type="entry name" value="ETR"/>
    <property type="match status" value="1"/>
</dbReference>
<comment type="catalytic activity">
    <reaction evidence="12">
        <text>a 2,3-saturated acyl-[ACP] + NADP(+) = a (2E)-enoyl-[ACP] + NADPH + H(+)</text>
        <dbReference type="Rhea" id="RHEA:22564"/>
        <dbReference type="Rhea" id="RHEA-COMP:9925"/>
        <dbReference type="Rhea" id="RHEA-COMP:9926"/>
        <dbReference type="ChEBI" id="CHEBI:15378"/>
        <dbReference type="ChEBI" id="CHEBI:57783"/>
        <dbReference type="ChEBI" id="CHEBI:58349"/>
        <dbReference type="ChEBI" id="CHEBI:78784"/>
        <dbReference type="ChEBI" id="CHEBI:78785"/>
        <dbReference type="EC" id="1.3.1.104"/>
    </reaction>
</comment>
<evidence type="ECO:0000256" key="12">
    <source>
        <dbReference type="ARBA" id="ARBA00048843"/>
    </source>
</evidence>
<evidence type="ECO:0000256" key="4">
    <source>
        <dbReference type="ARBA" id="ARBA00022832"/>
    </source>
</evidence>
<dbReference type="GO" id="GO:0006633">
    <property type="term" value="P:fatty acid biosynthetic process"/>
    <property type="evidence" value="ECO:0007669"/>
    <property type="project" value="UniProtKB-KW"/>
</dbReference>
<protein>
    <recommendedName>
        <fullName evidence="11">enoyl-[acyl-carrier-protein] reductase</fullName>
        <ecNumber evidence="11">1.3.1.104</ecNumber>
    </recommendedName>
</protein>
<evidence type="ECO:0000256" key="10">
    <source>
        <dbReference type="ARBA" id="ARBA00023160"/>
    </source>
</evidence>